<sequence>MNVVRQSVVLFVTGVLLSGCPGYQGSQTVSVKQQAVDQMIAPFAQGAITLNITAEPGLNSWNEIANSCTVLVIQAKKASSLNKILSNPAQLKSLFSGAGAEDDILKVDRYPAMPGQRTTLHIDRIENTREVAIVAGYYPFPKKQHMAIVSVPVTLNSTGWWNKIWTASLSPLTLNVTLGSQSITQLTTNSSPQDVVQPANARRAQTPSETAPVKGDK</sequence>
<dbReference type="Gene3D" id="2.60.40.4150">
    <property type="entry name" value="Type VI secretion system, lipoprotein SciN"/>
    <property type="match status" value="1"/>
</dbReference>
<organism evidence="2 3">
    <name type="scientific">Tatumella ptyseos ATCC 33301</name>
    <dbReference type="NCBI Taxonomy" id="1005995"/>
    <lineage>
        <taxon>Bacteria</taxon>
        <taxon>Pseudomonadati</taxon>
        <taxon>Pseudomonadota</taxon>
        <taxon>Gammaproteobacteria</taxon>
        <taxon>Enterobacterales</taxon>
        <taxon>Erwiniaceae</taxon>
        <taxon>Tatumella</taxon>
    </lineage>
</organism>
<dbReference type="EMBL" id="JMPR01000027">
    <property type="protein sequence ID" value="KFD20005.1"/>
    <property type="molecule type" value="Genomic_DNA"/>
</dbReference>
<keyword evidence="3" id="KW-1185">Reference proteome</keyword>
<dbReference type="Pfam" id="PF12790">
    <property type="entry name" value="T6SS-SciN"/>
    <property type="match status" value="1"/>
</dbReference>
<reference evidence="2 3" key="1">
    <citation type="submission" date="2014-05" db="EMBL/GenBank/DDBJ databases">
        <title>ATOL: Assembling a taxonomically balanced genome-scale reconstruction of the evolutionary history of the Enterobacteriaceae.</title>
        <authorList>
            <person name="Plunkett G.III."/>
            <person name="Neeno-Eckwall E.C."/>
            <person name="Glasner J.D."/>
            <person name="Perna N.T."/>
        </authorList>
    </citation>
    <scope>NUCLEOTIDE SEQUENCE [LARGE SCALE GENOMIC DNA]</scope>
    <source>
        <strain evidence="2 3">ATCC 33301</strain>
    </source>
</reference>
<proteinExistence type="predicted"/>
<gene>
    <name evidence="2" type="ORF">GTPT_1452</name>
</gene>
<accession>A0A085JHQ9</accession>
<dbReference type="InterPro" id="IPR017734">
    <property type="entry name" value="T6SS_SciN"/>
</dbReference>
<dbReference type="RefSeq" id="WP_051170844.1">
    <property type="nucleotide sequence ID" value="NZ_ATMJ01000036.1"/>
</dbReference>
<dbReference type="eggNOG" id="COG3521">
    <property type="taxonomic scope" value="Bacteria"/>
</dbReference>
<comment type="caution">
    <text evidence="2">The sequence shown here is derived from an EMBL/GenBank/DDBJ whole genome shotgun (WGS) entry which is preliminary data.</text>
</comment>
<evidence type="ECO:0008006" key="4">
    <source>
        <dbReference type="Google" id="ProtNLM"/>
    </source>
</evidence>
<dbReference type="InterPro" id="IPR038706">
    <property type="entry name" value="Type_VI_SciN-like_sf"/>
</dbReference>
<dbReference type="Proteomes" id="UP000028602">
    <property type="component" value="Unassembled WGS sequence"/>
</dbReference>
<evidence type="ECO:0000313" key="3">
    <source>
        <dbReference type="Proteomes" id="UP000028602"/>
    </source>
</evidence>
<protein>
    <recommendedName>
        <fullName evidence="4">Lipoprotein</fullName>
    </recommendedName>
</protein>
<evidence type="ECO:0000256" key="1">
    <source>
        <dbReference type="SAM" id="MobiDB-lite"/>
    </source>
</evidence>
<dbReference type="PROSITE" id="PS51257">
    <property type="entry name" value="PROKAR_LIPOPROTEIN"/>
    <property type="match status" value="1"/>
</dbReference>
<dbReference type="OrthoDB" id="6556396at2"/>
<dbReference type="AlphaFoldDB" id="A0A085JHQ9"/>
<evidence type="ECO:0000313" key="2">
    <source>
        <dbReference type="EMBL" id="KFD20005.1"/>
    </source>
</evidence>
<feature type="region of interest" description="Disordered" evidence="1">
    <location>
        <begin position="189"/>
        <end position="217"/>
    </location>
</feature>
<name>A0A085JHQ9_9GAMM</name>